<proteinExistence type="predicted"/>
<dbReference type="RefSeq" id="WP_151107525.1">
    <property type="nucleotide sequence ID" value="NZ_WAEM01000004.1"/>
</dbReference>
<dbReference type="PANTHER" id="PTHR44591">
    <property type="entry name" value="STRESS RESPONSE REGULATOR PROTEIN 1"/>
    <property type="match status" value="1"/>
</dbReference>
<dbReference type="SMART" id="SM00448">
    <property type="entry name" value="REC"/>
    <property type="match status" value="1"/>
</dbReference>
<dbReference type="CDD" id="cd17574">
    <property type="entry name" value="REC_OmpR"/>
    <property type="match status" value="1"/>
</dbReference>
<name>A0A7J5ADS0_9FLAO</name>
<accession>A0A7J5ADS0</accession>
<feature type="modified residue" description="4-aspartylphosphate" evidence="2">
    <location>
        <position position="55"/>
    </location>
</feature>
<keyword evidence="5" id="KW-1185">Reference proteome</keyword>
<dbReference type="GO" id="GO:0000160">
    <property type="term" value="P:phosphorelay signal transduction system"/>
    <property type="evidence" value="ECO:0007669"/>
    <property type="project" value="InterPro"/>
</dbReference>
<feature type="domain" description="Response regulatory" evidence="3">
    <location>
        <begin position="6"/>
        <end position="121"/>
    </location>
</feature>
<organism evidence="4 5">
    <name type="scientific">Flavobacterium luteum</name>
    <dbReference type="NCBI Taxonomy" id="2026654"/>
    <lineage>
        <taxon>Bacteria</taxon>
        <taxon>Pseudomonadati</taxon>
        <taxon>Bacteroidota</taxon>
        <taxon>Flavobacteriia</taxon>
        <taxon>Flavobacteriales</taxon>
        <taxon>Flavobacteriaceae</taxon>
        <taxon>Flavobacterium</taxon>
    </lineage>
</organism>
<gene>
    <name evidence="4" type="ORF">F6464_09225</name>
</gene>
<dbReference type="InterPro" id="IPR050595">
    <property type="entry name" value="Bact_response_regulator"/>
</dbReference>
<dbReference type="PROSITE" id="PS50110">
    <property type="entry name" value="RESPONSE_REGULATORY"/>
    <property type="match status" value="1"/>
</dbReference>
<keyword evidence="1 2" id="KW-0597">Phosphoprotein</keyword>
<sequence length="122" mass="13782">MNEAKKIVLAEDNSVLSLLLKFRLEKEGYKLLIAKDGKEALELIEQFDPELILTDIMMPFVSGLEVISHVRNKLISQTPIIVFSSAGQEEIVLKAFDLGATDFMSKPFSPHELVIRVKRLLQ</sequence>
<evidence type="ECO:0000313" key="5">
    <source>
        <dbReference type="Proteomes" id="UP000490922"/>
    </source>
</evidence>
<dbReference type="OrthoDB" id="9789181at2"/>
<dbReference type="SUPFAM" id="SSF52172">
    <property type="entry name" value="CheY-like"/>
    <property type="match status" value="1"/>
</dbReference>
<dbReference type="PANTHER" id="PTHR44591:SF3">
    <property type="entry name" value="RESPONSE REGULATORY DOMAIN-CONTAINING PROTEIN"/>
    <property type="match status" value="1"/>
</dbReference>
<reference evidence="4 5" key="1">
    <citation type="submission" date="2019-09" db="EMBL/GenBank/DDBJ databases">
        <title>Flavobacterium sp. nov., isolated from glacier ice.</title>
        <authorList>
            <person name="Liu Q."/>
        </authorList>
    </citation>
    <scope>NUCLEOTIDE SEQUENCE [LARGE SCALE GENOMIC DNA]</scope>
    <source>
        <strain evidence="4 5">NBRC 112527</strain>
    </source>
</reference>
<evidence type="ECO:0000313" key="4">
    <source>
        <dbReference type="EMBL" id="KAB1155695.1"/>
    </source>
</evidence>
<dbReference type="Pfam" id="PF00072">
    <property type="entry name" value="Response_reg"/>
    <property type="match status" value="1"/>
</dbReference>
<protein>
    <submittedName>
        <fullName evidence="4">Response regulator</fullName>
    </submittedName>
</protein>
<evidence type="ECO:0000256" key="1">
    <source>
        <dbReference type="ARBA" id="ARBA00022553"/>
    </source>
</evidence>
<evidence type="ECO:0000256" key="2">
    <source>
        <dbReference type="PROSITE-ProRule" id="PRU00169"/>
    </source>
</evidence>
<dbReference type="InterPro" id="IPR011006">
    <property type="entry name" value="CheY-like_superfamily"/>
</dbReference>
<dbReference type="InterPro" id="IPR001789">
    <property type="entry name" value="Sig_transdc_resp-reg_receiver"/>
</dbReference>
<comment type="caution">
    <text evidence="4">The sequence shown here is derived from an EMBL/GenBank/DDBJ whole genome shotgun (WGS) entry which is preliminary data.</text>
</comment>
<dbReference type="EMBL" id="WAEM01000004">
    <property type="protein sequence ID" value="KAB1155695.1"/>
    <property type="molecule type" value="Genomic_DNA"/>
</dbReference>
<dbReference type="Gene3D" id="3.40.50.2300">
    <property type="match status" value="1"/>
</dbReference>
<dbReference type="Proteomes" id="UP000490922">
    <property type="component" value="Unassembled WGS sequence"/>
</dbReference>
<dbReference type="AlphaFoldDB" id="A0A7J5ADS0"/>
<evidence type="ECO:0000259" key="3">
    <source>
        <dbReference type="PROSITE" id="PS50110"/>
    </source>
</evidence>